<dbReference type="GO" id="GO:0003681">
    <property type="term" value="F:bent DNA binding"/>
    <property type="evidence" value="ECO:0007669"/>
    <property type="project" value="TreeGrafter"/>
</dbReference>
<dbReference type="PIRSF" id="PIRSF002096">
    <property type="entry name" value="HnS"/>
    <property type="match status" value="1"/>
</dbReference>
<keyword evidence="3" id="KW-0963">Cytoplasm</keyword>
<dbReference type="InterPro" id="IPR054180">
    <property type="entry name" value="H-NS-like_N"/>
</dbReference>
<dbReference type="GO" id="GO:0001217">
    <property type="term" value="F:DNA-binding transcription repressor activity"/>
    <property type="evidence" value="ECO:0007669"/>
    <property type="project" value="TreeGrafter"/>
</dbReference>
<feature type="coiled-coil region" evidence="7">
    <location>
        <begin position="23"/>
        <end position="68"/>
    </location>
</feature>
<name>A0A9X4PAR5_9PAST</name>
<comment type="subcellular location">
    <subcellularLocation>
        <location evidence="1">Cytoplasm</location>
        <location evidence="1">Nucleoid</location>
    </subcellularLocation>
</comment>
<feature type="domain" description="DNA-binding protein H-NS-like C-terminal" evidence="8">
    <location>
        <begin position="86"/>
        <end position="132"/>
    </location>
</feature>
<gene>
    <name evidence="9" type="ORF">A6A20_00890</name>
</gene>
<keyword evidence="4 5" id="KW-0238">DNA-binding</keyword>
<sequence>MSDVLKTLTNIRSLRALARELSLEELKSILEKLTLVVKEKHQEAAELQAKEQQRLEKLEKYKELLQQDGINAEDLIELLGGETPKRKKREPKPAKYQYEENGIVKTWTGQGRMPRVIKQAVDAGKSLSSFEI</sequence>
<evidence type="ECO:0000313" key="9">
    <source>
        <dbReference type="EMBL" id="MDG6894219.1"/>
    </source>
</evidence>
<evidence type="ECO:0000259" key="8">
    <source>
        <dbReference type="SMART" id="SM00528"/>
    </source>
</evidence>
<dbReference type="GO" id="GO:0046983">
    <property type="term" value="F:protein dimerization activity"/>
    <property type="evidence" value="ECO:0007669"/>
    <property type="project" value="InterPro"/>
</dbReference>
<comment type="similarity">
    <text evidence="2 5">Belongs to the histone-like protein H-NS family.</text>
</comment>
<dbReference type="Proteomes" id="UP001155500">
    <property type="component" value="Unassembled WGS sequence"/>
</dbReference>
<evidence type="ECO:0000256" key="4">
    <source>
        <dbReference type="ARBA" id="ARBA00023125"/>
    </source>
</evidence>
<keyword evidence="7" id="KW-0175">Coiled coil</keyword>
<keyword evidence="10" id="KW-1185">Reference proteome</keyword>
<dbReference type="AlphaFoldDB" id="A0A9X4PAR5"/>
<dbReference type="PANTHER" id="PTHR38097:SF2">
    <property type="entry name" value="DNA-BINDING PROTEIN STPA"/>
    <property type="match status" value="1"/>
</dbReference>
<dbReference type="SUPFAM" id="SSF81273">
    <property type="entry name" value="H-NS histone-like proteins"/>
    <property type="match status" value="2"/>
</dbReference>
<evidence type="ECO:0000256" key="2">
    <source>
        <dbReference type="ARBA" id="ARBA00010610"/>
    </source>
</evidence>
<dbReference type="Pfam" id="PF00816">
    <property type="entry name" value="Histone_HNS"/>
    <property type="match status" value="1"/>
</dbReference>
<evidence type="ECO:0000256" key="1">
    <source>
        <dbReference type="ARBA" id="ARBA00004453"/>
    </source>
</evidence>
<dbReference type="Gene3D" id="4.10.430.10">
    <property type="entry name" value="Histone-like protein H-NS, C-terminal domain"/>
    <property type="match status" value="1"/>
</dbReference>
<dbReference type="GO" id="GO:0005829">
    <property type="term" value="C:cytosol"/>
    <property type="evidence" value="ECO:0007669"/>
    <property type="project" value="TreeGrafter"/>
</dbReference>
<dbReference type="GO" id="GO:0009295">
    <property type="term" value="C:nucleoid"/>
    <property type="evidence" value="ECO:0007669"/>
    <property type="project" value="UniProtKB-SubCell"/>
</dbReference>
<dbReference type="GO" id="GO:0032993">
    <property type="term" value="C:protein-DNA complex"/>
    <property type="evidence" value="ECO:0007669"/>
    <property type="project" value="TreeGrafter"/>
</dbReference>
<evidence type="ECO:0000256" key="3">
    <source>
        <dbReference type="ARBA" id="ARBA00022490"/>
    </source>
</evidence>
<reference evidence="9" key="1">
    <citation type="submission" date="2016-03" db="EMBL/GenBank/DDBJ databases">
        <title>Co-evolution between Pasteurellaceae and their hosts.</title>
        <authorList>
            <person name="Hansen M.J."/>
            <person name="Bojesen A.M."/>
            <person name="Planet P."/>
        </authorList>
    </citation>
    <scope>NUCLEOTIDE SEQUENCE</scope>
    <source>
        <strain evidence="9">146/S8/89</strain>
    </source>
</reference>
<evidence type="ECO:0000256" key="5">
    <source>
        <dbReference type="PIRNR" id="PIRNR002096"/>
    </source>
</evidence>
<dbReference type="GO" id="GO:0000976">
    <property type="term" value="F:transcription cis-regulatory region binding"/>
    <property type="evidence" value="ECO:0007669"/>
    <property type="project" value="TreeGrafter"/>
</dbReference>
<accession>A0A9X4PAR5</accession>
<dbReference type="EMBL" id="LWID01000001">
    <property type="protein sequence ID" value="MDG6894219.1"/>
    <property type="molecule type" value="Genomic_DNA"/>
</dbReference>
<dbReference type="InterPro" id="IPR027454">
    <property type="entry name" value="Histone_HNS_N"/>
</dbReference>
<dbReference type="Pfam" id="PF22470">
    <property type="entry name" value="Histone_HNS_N"/>
    <property type="match status" value="1"/>
</dbReference>
<dbReference type="Gene3D" id="1.10.287.1050">
    <property type="entry name" value="H-NS histone-like proteins"/>
    <property type="match status" value="1"/>
</dbReference>
<feature type="DNA-binding region" evidence="6">
    <location>
        <begin position="110"/>
        <end position="115"/>
    </location>
</feature>
<evidence type="ECO:0000256" key="6">
    <source>
        <dbReference type="PIRSR" id="PIRSR002096-1"/>
    </source>
</evidence>
<dbReference type="GO" id="GO:0003680">
    <property type="term" value="F:minor groove of adenine-thymine-rich DNA binding"/>
    <property type="evidence" value="ECO:0007669"/>
    <property type="project" value="TreeGrafter"/>
</dbReference>
<organism evidence="9 10">
    <name type="scientific">Volucribacter amazonae</name>
    <dbReference type="NCBI Taxonomy" id="256731"/>
    <lineage>
        <taxon>Bacteria</taxon>
        <taxon>Pseudomonadati</taxon>
        <taxon>Pseudomonadota</taxon>
        <taxon>Gammaproteobacteria</taxon>
        <taxon>Pasteurellales</taxon>
        <taxon>Pasteurellaceae</taxon>
        <taxon>Volucribacter</taxon>
    </lineage>
</organism>
<dbReference type="InterPro" id="IPR027444">
    <property type="entry name" value="H-NS_C_dom"/>
</dbReference>
<comment type="caution">
    <text evidence="9">The sequence shown here is derived from an EMBL/GenBank/DDBJ whole genome shotgun (WGS) entry which is preliminary data.</text>
</comment>
<evidence type="ECO:0000313" key="10">
    <source>
        <dbReference type="Proteomes" id="UP001155500"/>
    </source>
</evidence>
<evidence type="ECO:0000256" key="7">
    <source>
        <dbReference type="SAM" id="Coils"/>
    </source>
</evidence>
<dbReference type="GO" id="GO:0030527">
    <property type="term" value="F:structural constituent of chromatin"/>
    <property type="evidence" value="ECO:0007669"/>
    <property type="project" value="InterPro"/>
</dbReference>
<dbReference type="InterPro" id="IPR037150">
    <property type="entry name" value="H-NS_C_dom_sf"/>
</dbReference>
<dbReference type="PANTHER" id="PTHR38097">
    <property type="match status" value="1"/>
</dbReference>
<dbReference type="RefSeq" id="WP_279571713.1">
    <property type="nucleotide sequence ID" value="NZ_LWID01000001.1"/>
</dbReference>
<dbReference type="InterPro" id="IPR001801">
    <property type="entry name" value="Histone_HNS"/>
</dbReference>
<proteinExistence type="inferred from homology"/>
<dbReference type="SMART" id="SM00528">
    <property type="entry name" value="HNS"/>
    <property type="match status" value="1"/>
</dbReference>
<protein>
    <recommendedName>
        <fullName evidence="5">DNA-binding protein</fullName>
    </recommendedName>
</protein>